<accession>A0ABW0XYU6</accession>
<feature type="region of interest" description="Disordered" evidence="1">
    <location>
        <begin position="146"/>
        <end position="170"/>
    </location>
</feature>
<evidence type="ECO:0000313" key="3">
    <source>
        <dbReference type="Proteomes" id="UP001596183"/>
    </source>
</evidence>
<proteinExistence type="predicted"/>
<dbReference type="Proteomes" id="UP001596183">
    <property type="component" value="Unassembled WGS sequence"/>
</dbReference>
<keyword evidence="3" id="KW-1185">Reference proteome</keyword>
<comment type="caution">
    <text evidence="2">The sequence shown here is derived from an EMBL/GenBank/DDBJ whole genome shotgun (WGS) entry which is preliminary data.</text>
</comment>
<protein>
    <submittedName>
        <fullName evidence="2">Uncharacterized protein</fullName>
    </submittedName>
</protein>
<name>A0ABW0XYU6_9ACTN</name>
<reference evidence="3" key="1">
    <citation type="journal article" date="2019" name="Int. J. Syst. Evol. Microbiol.">
        <title>The Global Catalogue of Microorganisms (GCM) 10K type strain sequencing project: providing services to taxonomists for standard genome sequencing and annotation.</title>
        <authorList>
            <consortium name="The Broad Institute Genomics Platform"/>
            <consortium name="The Broad Institute Genome Sequencing Center for Infectious Disease"/>
            <person name="Wu L."/>
            <person name="Ma J."/>
        </authorList>
    </citation>
    <scope>NUCLEOTIDE SEQUENCE [LARGE SCALE GENOMIC DNA]</scope>
    <source>
        <strain evidence="3">JCM 13852</strain>
    </source>
</reference>
<sequence>MSSYQLNFALDDYQAADERTEEAFWHAVESEQDKLTPLAEHHTPDGAQSFYVLHNGAVTWGVPGNPQLIALHLLRNAKERSFRFEHAALAALYGVGRFTVTEAIEEIRPPAGRRHASIGGPPNGVSDVSSLGHAAIFPAQTKQQAQRCERAAKTGLRSGCADRRRGRPVP</sequence>
<evidence type="ECO:0000313" key="2">
    <source>
        <dbReference type="EMBL" id="MFC5675063.1"/>
    </source>
</evidence>
<dbReference type="RefSeq" id="WP_381219439.1">
    <property type="nucleotide sequence ID" value="NZ_JBHSPC010000145.1"/>
</dbReference>
<gene>
    <name evidence="2" type="ORF">ACFP2V_34905</name>
</gene>
<dbReference type="EMBL" id="JBHSPC010000145">
    <property type="protein sequence ID" value="MFC5675063.1"/>
    <property type="molecule type" value="Genomic_DNA"/>
</dbReference>
<evidence type="ECO:0000256" key="1">
    <source>
        <dbReference type="SAM" id="MobiDB-lite"/>
    </source>
</evidence>
<organism evidence="2 3">
    <name type="scientific">Streptomyces incanus</name>
    <dbReference type="NCBI Taxonomy" id="887453"/>
    <lineage>
        <taxon>Bacteria</taxon>
        <taxon>Bacillati</taxon>
        <taxon>Actinomycetota</taxon>
        <taxon>Actinomycetes</taxon>
        <taxon>Kitasatosporales</taxon>
        <taxon>Streptomycetaceae</taxon>
        <taxon>Streptomyces</taxon>
    </lineage>
</organism>